<evidence type="ECO:0000313" key="3">
    <source>
        <dbReference type="EMBL" id="KRN11033.1"/>
    </source>
</evidence>
<sequence length="283" mass="32019">MKKRRLRLILVAAMMALAPIGMTTFARPETAQAASHKTRKAKLVLPKGYTKQALLKAYKGKPSKSFIKASMKGMQVNSFSRNSLPESLKDNKKLVKPNKLTAAQREELADYSLRLINQVRDQLDLPAWKASEGTMNLAQDIADEYTKHKFGIQNGNHYVAGIVRACKKNGLNLDDNYVEDMAGFSESKSKLSMTTLKKNIYFGLKQMIFGYVGSGEKYRTNPKLYREWEHAGDLFNTQGSKHDGDFNYFGFSISKVRNVYSLHFISVPDFVVKSDTYNKDFKA</sequence>
<feature type="chain" id="PRO_5039646279" evidence="1">
    <location>
        <begin position="27"/>
        <end position="283"/>
    </location>
</feature>
<dbReference type="Proteomes" id="UP000051521">
    <property type="component" value="Unassembled WGS sequence"/>
</dbReference>
<evidence type="ECO:0000256" key="1">
    <source>
        <dbReference type="SAM" id="SignalP"/>
    </source>
</evidence>
<accession>I7K1E1</accession>
<proteinExistence type="predicted"/>
<dbReference type="EMBL" id="CAKC01000065">
    <property type="protein sequence ID" value="CCI87415.1"/>
    <property type="molecule type" value="Genomic_DNA"/>
</dbReference>
<reference evidence="2 4" key="1">
    <citation type="submission" date="2012-06" db="EMBL/GenBank/DDBJ databases">
        <title>Draft genome sequence of Lactobacillus gigeriorum CRBIP 24.85T, isolated from chicken crop.</title>
        <authorList>
            <person name="Cousin S."/>
            <person name="Ma L."/>
            <person name="Creno S."/>
            <person name="Clermont D."/>
            <person name="Loux V."/>
            <person name="Bizet C."/>
            <person name="Bouchier C."/>
        </authorList>
    </citation>
    <scope>NUCLEOTIDE SEQUENCE [LARGE SCALE GENOMIC DNA]</scope>
    <source>
        <strain evidence="4">CRBIP 24.85T</strain>
        <strain evidence="2">Type strain: CRBIP 24.85</strain>
    </source>
</reference>
<dbReference type="RefSeq" id="WP_008473633.1">
    <property type="nucleotide sequence ID" value="NZ_AYZO01000025.1"/>
</dbReference>
<dbReference type="EMBL" id="AYZO01000025">
    <property type="protein sequence ID" value="KRN11033.1"/>
    <property type="molecule type" value="Genomic_DNA"/>
</dbReference>
<evidence type="ECO:0000313" key="5">
    <source>
        <dbReference type="Proteomes" id="UP000051521"/>
    </source>
</evidence>
<dbReference type="AlphaFoldDB" id="I7K1E1"/>
<evidence type="ECO:0000313" key="4">
    <source>
        <dbReference type="Proteomes" id="UP000009326"/>
    </source>
</evidence>
<feature type="signal peptide" evidence="1">
    <location>
        <begin position="1"/>
        <end position="26"/>
    </location>
</feature>
<dbReference type="STRING" id="1423751.FC38_GL000884"/>
<gene>
    <name evidence="2" type="ORF">BN52_04685</name>
    <name evidence="3" type="ORF">FC38_GL000884</name>
</gene>
<keyword evidence="5" id="KW-1185">Reference proteome</keyword>
<protein>
    <submittedName>
        <fullName evidence="2 3">Surface exclusion protein</fullName>
    </submittedName>
</protein>
<keyword evidence="1" id="KW-0732">Signal</keyword>
<comment type="caution">
    <text evidence="2">The sequence shown here is derived from an EMBL/GenBank/DDBJ whole genome shotgun (WGS) entry which is preliminary data.</text>
</comment>
<dbReference type="OrthoDB" id="2276727at2"/>
<name>I7K1E1_9LACO</name>
<organism evidence="2 4">
    <name type="scientific">Lactobacillus gigeriorum DSM 23908 = CRBIP 24.85</name>
    <dbReference type="NCBI Taxonomy" id="1423751"/>
    <lineage>
        <taxon>Bacteria</taxon>
        <taxon>Bacillati</taxon>
        <taxon>Bacillota</taxon>
        <taxon>Bacilli</taxon>
        <taxon>Lactobacillales</taxon>
        <taxon>Lactobacillaceae</taxon>
        <taxon>Lactobacillus</taxon>
    </lineage>
</organism>
<dbReference type="PATRIC" id="fig|1423751.3.peg.915"/>
<reference evidence="3 5" key="2">
    <citation type="journal article" date="2015" name="Genome Announc.">
        <title>Expanding the biotechnology potential of lactobacilli through comparative genomics of 213 strains and associated genera.</title>
        <authorList>
            <person name="Sun Z."/>
            <person name="Harris H.M."/>
            <person name="McCann A."/>
            <person name="Guo C."/>
            <person name="Argimon S."/>
            <person name="Zhang W."/>
            <person name="Yang X."/>
            <person name="Jeffery I.B."/>
            <person name="Cooney J.C."/>
            <person name="Kagawa T.F."/>
            <person name="Liu W."/>
            <person name="Song Y."/>
            <person name="Salvetti E."/>
            <person name="Wrobel A."/>
            <person name="Rasinkangas P."/>
            <person name="Parkhill J."/>
            <person name="Rea M.C."/>
            <person name="O'Sullivan O."/>
            <person name="Ritari J."/>
            <person name="Douillard F.P."/>
            <person name="Paul Ross R."/>
            <person name="Yang R."/>
            <person name="Briner A.E."/>
            <person name="Felis G.E."/>
            <person name="de Vos W.M."/>
            <person name="Barrangou R."/>
            <person name="Klaenhammer T.R."/>
            <person name="Caufield P.W."/>
            <person name="Cui Y."/>
            <person name="Zhang H."/>
            <person name="O'Toole P.W."/>
        </authorList>
    </citation>
    <scope>NUCLEOTIDE SEQUENCE [LARGE SCALE GENOMIC DNA]</scope>
    <source>
        <strain evidence="3 5">DSM 23908</strain>
    </source>
</reference>
<dbReference type="Proteomes" id="UP000009326">
    <property type="component" value="Unassembled WGS sequence"/>
</dbReference>
<dbReference type="NCBIfam" id="TIGR04320">
    <property type="entry name" value="Surf_Exclu_PgrA"/>
    <property type="match status" value="1"/>
</dbReference>
<evidence type="ECO:0000313" key="2">
    <source>
        <dbReference type="EMBL" id="CCI87415.1"/>
    </source>
</evidence>
<dbReference type="InterPro" id="IPR027607">
    <property type="entry name" value="Surf_Exclu_SEC10/PgrA"/>
</dbReference>